<accession>A0ABM4X734</accession>
<dbReference type="PANTHER" id="PTHR37984">
    <property type="entry name" value="PROTEIN CBG26694"/>
    <property type="match status" value="1"/>
</dbReference>
<evidence type="ECO:0000256" key="2">
    <source>
        <dbReference type="ARBA" id="ARBA00022695"/>
    </source>
</evidence>
<keyword evidence="5" id="KW-0378">Hydrolase</keyword>
<dbReference type="PANTHER" id="PTHR37984:SF5">
    <property type="entry name" value="PROTEIN NYNRIN-LIKE"/>
    <property type="match status" value="1"/>
</dbReference>
<dbReference type="InterPro" id="IPR043502">
    <property type="entry name" value="DNA/RNA_pol_sf"/>
</dbReference>
<evidence type="ECO:0000256" key="1">
    <source>
        <dbReference type="ARBA" id="ARBA00022679"/>
    </source>
</evidence>
<evidence type="ECO:0000259" key="7">
    <source>
        <dbReference type="PROSITE" id="PS50994"/>
    </source>
</evidence>
<keyword evidence="2" id="KW-0548">Nucleotidyltransferase</keyword>
<keyword evidence="3" id="KW-0540">Nuclease</keyword>
<evidence type="ECO:0000256" key="5">
    <source>
        <dbReference type="ARBA" id="ARBA00022801"/>
    </source>
</evidence>
<reference evidence="9" key="1">
    <citation type="submission" date="2025-08" db="UniProtKB">
        <authorList>
            <consortium name="RefSeq"/>
        </authorList>
    </citation>
    <scope>IDENTIFICATION</scope>
    <source>
        <tissue evidence="9">Leaves</tissue>
    </source>
</reference>
<keyword evidence="1" id="KW-0808">Transferase</keyword>
<dbReference type="PROSITE" id="PS50994">
    <property type="entry name" value="INTEGRASE"/>
    <property type="match status" value="1"/>
</dbReference>
<dbReference type="InterPro" id="IPR050951">
    <property type="entry name" value="Retrovirus_Pol_polyprotein"/>
</dbReference>
<sequence length="514" mass="58768">MDCVSNVEKGYGIGHQCKVGHANYMILEDEEDSTFEDALGEQDEQTGNPGQAIEISLHALSEALKRKTITLIGILDGEEVLILVDTGSSDSYINSELVIGMGINYKWVDQLYPHYHNEEIEKQVAKMLQKDIVKYNNSPFASPVLLVKKKEGTWRFCVNYRKLNEITINDKFPIPNVDELLDELTDASGGGISVFFMQEGYPIAFLSKALSIKNLGLSVYEKELLALVMPKLNIAIQHNWMTKLLGLDYEIQYKKGAENQVIDALSRRHEATPKMALRSCLAITTVKPGWIEELQRSYEGMKQRVISFVQNYDICQKNKSKNVPYPGLLQPIPVPKQAWLHISMDFIEKLPRSQGYDTILVVLDRFTKFGHFMMLIHPFTAKNVAQVFLDNIYKLHGLLESIITDRDKVFTSGFWKELFKIVEIELYYSSSYHPQTDGQSKRLNQCVENYLRCMTGELLSQWRKWLSLAEWWYNSTYHSSLDMTPFEALFGYKPTPLPLGPYLDSVVPVVSNTV</sequence>
<dbReference type="PROSITE" id="PS00141">
    <property type="entry name" value="ASP_PROTEASE"/>
    <property type="match status" value="1"/>
</dbReference>
<evidence type="ECO:0000313" key="9">
    <source>
        <dbReference type="RefSeq" id="XP_071939847.1"/>
    </source>
</evidence>
<dbReference type="RefSeq" id="XP_071939847.1">
    <property type="nucleotide sequence ID" value="XM_072083746.1"/>
</dbReference>
<dbReference type="SUPFAM" id="SSF56672">
    <property type="entry name" value="DNA/RNA polymerases"/>
    <property type="match status" value="1"/>
</dbReference>
<keyword evidence="6" id="KW-0695">RNA-directed DNA polymerase</keyword>
<organism evidence="8 9">
    <name type="scientific">Coffea arabica</name>
    <name type="common">Arabian coffee</name>
    <dbReference type="NCBI Taxonomy" id="13443"/>
    <lineage>
        <taxon>Eukaryota</taxon>
        <taxon>Viridiplantae</taxon>
        <taxon>Streptophyta</taxon>
        <taxon>Embryophyta</taxon>
        <taxon>Tracheophyta</taxon>
        <taxon>Spermatophyta</taxon>
        <taxon>Magnoliopsida</taxon>
        <taxon>eudicotyledons</taxon>
        <taxon>Gunneridae</taxon>
        <taxon>Pentapetalae</taxon>
        <taxon>asterids</taxon>
        <taxon>lamiids</taxon>
        <taxon>Gentianales</taxon>
        <taxon>Rubiaceae</taxon>
        <taxon>Ixoroideae</taxon>
        <taxon>Gardenieae complex</taxon>
        <taxon>Bertiereae - Coffeeae clade</taxon>
        <taxon>Coffeeae</taxon>
        <taxon>Coffea</taxon>
    </lineage>
</organism>
<feature type="domain" description="Integrase catalytic" evidence="7">
    <location>
        <begin position="329"/>
        <end position="493"/>
    </location>
</feature>
<dbReference type="Proteomes" id="UP001652660">
    <property type="component" value="Chromosome 3e"/>
</dbReference>
<dbReference type="SUPFAM" id="SSF53098">
    <property type="entry name" value="Ribonuclease H-like"/>
    <property type="match status" value="1"/>
</dbReference>
<evidence type="ECO:0000256" key="4">
    <source>
        <dbReference type="ARBA" id="ARBA00022759"/>
    </source>
</evidence>
<evidence type="ECO:0000256" key="3">
    <source>
        <dbReference type="ARBA" id="ARBA00022722"/>
    </source>
</evidence>
<name>A0ABM4X734_COFAR</name>
<dbReference type="Gene3D" id="3.10.10.10">
    <property type="entry name" value="HIV Type 1 Reverse Transcriptase, subunit A, domain 1"/>
    <property type="match status" value="1"/>
</dbReference>
<dbReference type="Gene3D" id="3.30.420.10">
    <property type="entry name" value="Ribonuclease H-like superfamily/Ribonuclease H"/>
    <property type="match status" value="1"/>
</dbReference>
<dbReference type="GeneID" id="140038401"/>
<protein>
    <recommendedName>
        <fullName evidence="7">Integrase catalytic domain-containing protein</fullName>
    </recommendedName>
</protein>
<dbReference type="InterPro" id="IPR012337">
    <property type="entry name" value="RNaseH-like_sf"/>
</dbReference>
<proteinExistence type="predicted"/>
<evidence type="ECO:0000313" key="8">
    <source>
        <dbReference type="Proteomes" id="UP001652660"/>
    </source>
</evidence>
<gene>
    <name evidence="9" type="primary">LOC140038401</name>
</gene>
<dbReference type="InterPro" id="IPR036397">
    <property type="entry name" value="RNaseH_sf"/>
</dbReference>
<keyword evidence="8" id="KW-1185">Reference proteome</keyword>
<dbReference type="InterPro" id="IPR001584">
    <property type="entry name" value="Integrase_cat-core"/>
</dbReference>
<dbReference type="InterPro" id="IPR001969">
    <property type="entry name" value="Aspartic_peptidase_AS"/>
</dbReference>
<keyword evidence="4" id="KW-0255">Endonuclease</keyword>
<evidence type="ECO:0000256" key="6">
    <source>
        <dbReference type="ARBA" id="ARBA00022918"/>
    </source>
</evidence>